<feature type="compositionally biased region" description="Polar residues" evidence="1">
    <location>
        <begin position="71"/>
        <end position="81"/>
    </location>
</feature>
<feature type="compositionally biased region" description="Polar residues" evidence="1">
    <location>
        <begin position="284"/>
        <end position="302"/>
    </location>
</feature>
<evidence type="ECO:0000313" key="3">
    <source>
        <dbReference type="Proteomes" id="UP000265515"/>
    </source>
</evidence>
<dbReference type="Gramene" id="GBG84646">
    <property type="protein sequence ID" value="GBG84646"/>
    <property type="gene ID" value="CBR_g39022"/>
</dbReference>
<comment type="caution">
    <text evidence="2">The sequence shown here is derived from an EMBL/GenBank/DDBJ whole genome shotgun (WGS) entry which is preliminary data.</text>
</comment>
<feature type="region of interest" description="Disordered" evidence="1">
    <location>
        <begin position="1"/>
        <end position="331"/>
    </location>
</feature>
<evidence type="ECO:0000256" key="1">
    <source>
        <dbReference type="SAM" id="MobiDB-lite"/>
    </source>
</evidence>
<feature type="compositionally biased region" description="Basic and acidic residues" evidence="1">
    <location>
        <begin position="171"/>
        <end position="188"/>
    </location>
</feature>
<dbReference type="AlphaFoldDB" id="A0A388LQN8"/>
<reference evidence="2 3" key="1">
    <citation type="journal article" date="2018" name="Cell">
        <title>The Chara Genome: Secondary Complexity and Implications for Plant Terrestrialization.</title>
        <authorList>
            <person name="Nishiyama T."/>
            <person name="Sakayama H."/>
            <person name="Vries J.D."/>
            <person name="Buschmann H."/>
            <person name="Saint-Marcoux D."/>
            <person name="Ullrich K.K."/>
            <person name="Haas F.B."/>
            <person name="Vanderstraeten L."/>
            <person name="Becker D."/>
            <person name="Lang D."/>
            <person name="Vosolsobe S."/>
            <person name="Rombauts S."/>
            <person name="Wilhelmsson P.K.I."/>
            <person name="Janitza P."/>
            <person name="Kern R."/>
            <person name="Heyl A."/>
            <person name="Rumpler F."/>
            <person name="Villalobos L.I.A.C."/>
            <person name="Clay J.M."/>
            <person name="Skokan R."/>
            <person name="Toyoda A."/>
            <person name="Suzuki Y."/>
            <person name="Kagoshima H."/>
            <person name="Schijlen E."/>
            <person name="Tajeshwar N."/>
            <person name="Catarino B."/>
            <person name="Hetherington A.J."/>
            <person name="Saltykova A."/>
            <person name="Bonnot C."/>
            <person name="Breuninger H."/>
            <person name="Symeonidi A."/>
            <person name="Radhakrishnan G.V."/>
            <person name="Van Nieuwerburgh F."/>
            <person name="Deforce D."/>
            <person name="Chang C."/>
            <person name="Karol K.G."/>
            <person name="Hedrich R."/>
            <person name="Ulvskov P."/>
            <person name="Glockner G."/>
            <person name="Delwiche C.F."/>
            <person name="Petrasek J."/>
            <person name="Van de Peer Y."/>
            <person name="Friml J."/>
            <person name="Beilby M."/>
            <person name="Dolan L."/>
            <person name="Kohara Y."/>
            <person name="Sugano S."/>
            <person name="Fujiyama A."/>
            <person name="Delaux P.-M."/>
            <person name="Quint M."/>
            <person name="TheiBen G."/>
            <person name="Hagemann M."/>
            <person name="Harholt J."/>
            <person name="Dunand C."/>
            <person name="Zachgo S."/>
            <person name="Langdale J."/>
            <person name="Maumus F."/>
            <person name="Straeten D.V.D."/>
            <person name="Gould S.B."/>
            <person name="Rensing S.A."/>
        </authorList>
    </citation>
    <scope>NUCLEOTIDE SEQUENCE [LARGE SCALE GENOMIC DNA]</scope>
    <source>
        <strain evidence="2 3">S276</strain>
    </source>
</reference>
<gene>
    <name evidence="2" type="ORF">CBR_g39022</name>
</gene>
<name>A0A388LQN8_CHABU</name>
<evidence type="ECO:0000313" key="2">
    <source>
        <dbReference type="EMBL" id="GBG84646.1"/>
    </source>
</evidence>
<feature type="compositionally biased region" description="Basic and acidic residues" evidence="1">
    <location>
        <begin position="198"/>
        <end position="213"/>
    </location>
</feature>
<organism evidence="2 3">
    <name type="scientific">Chara braunii</name>
    <name type="common">Braun's stonewort</name>
    <dbReference type="NCBI Taxonomy" id="69332"/>
    <lineage>
        <taxon>Eukaryota</taxon>
        <taxon>Viridiplantae</taxon>
        <taxon>Streptophyta</taxon>
        <taxon>Charophyceae</taxon>
        <taxon>Charales</taxon>
        <taxon>Characeae</taxon>
        <taxon>Chara</taxon>
    </lineage>
</organism>
<accession>A0A388LQN8</accession>
<proteinExistence type="predicted"/>
<protein>
    <submittedName>
        <fullName evidence="2">Uncharacterized protein</fullName>
    </submittedName>
</protein>
<keyword evidence="3" id="KW-1185">Reference proteome</keyword>
<dbReference type="EMBL" id="BFEA01000485">
    <property type="protein sequence ID" value="GBG84646.1"/>
    <property type="molecule type" value="Genomic_DNA"/>
</dbReference>
<dbReference type="Proteomes" id="UP000265515">
    <property type="component" value="Unassembled WGS sequence"/>
</dbReference>
<feature type="compositionally biased region" description="Polar residues" evidence="1">
    <location>
        <begin position="30"/>
        <end position="40"/>
    </location>
</feature>
<sequence>MEHAAAPAGERSSPNVSTMGAEGGPDVRSKVSSVESSPVLQRNREKGNVAGETSSRPSDPFDFMGLGTEHPQVSPSATKSSPILGEDEGEGDDGGMKQTQSSPGKEDPLPPFKSAVSGPPPEEHFAEDDGIGLDRDDPLAFFGSGSQRNESRTRESDGGIIDDLMSWDAPCIREPKNGPSSAHHEDSIGGKTSSSSSRTDENQAHQPMERVGQEPDAEADNDPFGFGFDFGLRGSGGQSRVEKQHSAQPMAGDIEDDVFGADSGPSGFGYGTDGPKSWGRVSGPGNSSPVDTRKSQGTTGSDNLPPDGATEKNTTTDPLQIDPLSWSWSPTTGEDAPLSLVDYSTAQGYLRAAPNRRTPAQIATARWQAVWSEDLSQAGPEFDRLEYPDRTAKR</sequence>